<dbReference type="EMBL" id="NKUF01000101">
    <property type="protein sequence ID" value="PYD60000.1"/>
    <property type="molecule type" value="Genomic_DNA"/>
</dbReference>
<evidence type="ECO:0000313" key="2">
    <source>
        <dbReference type="Proteomes" id="UP000248301"/>
    </source>
</evidence>
<proteinExistence type="predicted"/>
<name>A0A318PMQ6_9PROT</name>
<dbReference type="AlphaFoldDB" id="A0A318PMQ6"/>
<organism evidence="1 2">
    <name type="scientific">Gluconacetobacter entanii</name>
    <dbReference type="NCBI Taxonomy" id="108528"/>
    <lineage>
        <taxon>Bacteria</taxon>
        <taxon>Pseudomonadati</taxon>
        <taxon>Pseudomonadota</taxon>
        <taxon>Alphaproteobacteria</taxon>
        <taxon>Acetobacterales</taxon>
        <taxon>Acetobacteraceae</taxon>
        <taxon>Gluconacetobacter</taxon>
    </lineage>
</organism>
<gene>
    <name evidence="1" type="ORF">CFR72_16350</name>
</gene>
<protein>
    <submittedName>
        <fullName evidence="1">Uncharacterized protein</fullName>
    </submittedName>
</protein>
<evidence type="ECO:0000313" key="1">
    <source>
        <dbReference type="EMBL" id="PYD60000.1"/>
    </source>
</evidence>
<sequence>MSGDDVPYVVFVIRFASLSIIPLGGDFYPGCEYVLVNKDIYTAQIIFFQELMIKWRFFNFIFADEVDIRKISQYVFLVFE</sequence>
<dbReference type="Proteomes" id="UP000248301">
    <property type="component" value="Unassembled WGS sequence"/>
</dbReference>
<reference evidence="1 2" key="1">
    <citation type="submission" date="2017-07" db="EMBL/GenBank/DDBJ databases">
        <title>A draft genome sequence of Gluconacetobacter entanii LTH 4560.</title>
        <authorList>
            <person name="Skraban J."/>
            <person name="Cleenwerck I."/>
            <person name="Vandamme P."/>
            <person name="Trcek J."/>
        </authorList>
    </citation>
    <scope>NUCLEOTIDE SEQUENCE [LARGE SCALE GENOMIC DNA]</scope>
    <source>
        <strain evidence="1 2">LTH 4560</strain>
    </source>
</reference>
<comment type="caution">
    <text evidence="1">The sequence shown here is derived from an EMBL/GenBank/DDBJ whole genome shotgun (WGS) entry which is preliminary data.</text>
</comment>
<accession>A0A318PMQ6</accession>